<dbReference type="EMBL" id="JADIKG010000013">
    <property type="protein sequence ID" value="MFK2875254.1"/>
    <property type="molecule type" value="Genomic_DNA"/>
</dbReference>
<dbReference type="RefSeq" id="WP_284395643.1">
    <property type="nucleotide sequence ID" value="NZ_BSNQ01000003.1"/>
</dbReference>
<proteinExistence type="predicted"/>
<reference evidence="1 2" key="1">
    <citation type="submission" date="2020-10" db="EMBL/GenBank/DDBJ databases">
        <title>Phylogeny of dyella-like bacteria.</title>
        <authorList>
            <person name="Fu J."/>
        </authorList>
    </citation>
    <scope>NUCLEOTIDE SEQUENCE [LARGE SCALE GENOMIC DNA]</scope>
    <source>
        <strain evidence="1 2">DHOB07</strain>
    </source>
</reference>
<evidence type="ECO:0000313" key="2">
    <source>
        <dbReference type="Proteomes" id="UP001620405"/>
    </source>
</evidence>
<dbReference type="Pfam" id="PF13563">
    <property type="entry name" value="2_5_RNA_ligase2"/>
    <property type="match status" value="1"/>
</dbReference>
<organism evidence="1 2">
    <name type="scientific">Dyella lipolytica</name>
    <dbReference type="NCBI Taxonomy" id="1867835"/>
    <lineage>
        <taxon>Bacteria</taxon>
        <taxon>Pseudomonadati</taxon>
        <taxon>Pseudomonadota</taxon>
        <taxon>Gammaproteobacteria</taxon>
        <taxon>Lysobacterales</taxon>
        <taxon>Rhodanobacteraceae</taxon>
        <taxon>Dyella</taxon>
    </lineage>
</organism>
<keyword evidence="2" id="KW-1185">Reference proteome</keyword>
<sequence length="178" mass="20035">MNTTHTLLALRLPEADLLIGDLRDKHDPSARRSLGAHITIWFDWKPADQVSEADLSCLAELVATTAPIDITLRHVGYFHGVVYLSPEPALPLHELERRIRAVFTREDRERPRPYVPHVTIGRKLSDETARLVGQEVERRILKGGALVTRCDRLSLLVLQNSHWVPQASFRCGGGVNPK</sequence>
<dbReference type="InterPro" id="IPR009097">
    <property type="entry name" value="Cyclic_Pdiesterase"/>
</dbReference>
<gene>
    <name evidence="1" type="ORF">ISP13_17130</name>
</gene>
<name>A0ABW8J0Y0_9GAMM</name>
<dbReference type="GO" id="GO:0016874">
    <property type="term" value="F:ligase activity"/>
    <property type="evidence" value="ECO:0007669"/>
    <property type="project" value="UniProtKB-KW"/>
</dbReference>
<keyword evidence="1" id="KW-0436">Ligase</keyword>
<dbReference type="Proteomes" id="UP001620405">
    <property type="component" value="Unassembled WGS sequence"/>
</dbReference>
<comment type="caution">
    <text evidence="1">The sequence shown here is derived from an EMBL/GenBank/DDBJ whole genome shotgun (WGS) entry which is preliminary data.</text>
</comment>
<dbReference type="Gene3D" id="3.90.1140.10">
    <property type="entry name" value="Cyclic phosphodiesterase"/>
    <property type="match status" value="1"/>
</dbReference>
<dbReference type="InterPro" id="IPR050580">
    <property type="entry name" value="2H_phosphoesterase_YjcG-like"/>
</dbReference>
<evidence type="ECO:0000313" key="1">
    <source>
        <dbReference type="EMBL" id="MFK2875254.1"/>
    </source>
</evidence>
<dbReference type="PANTHER" id="PTHR40037">
    <property type="entry name" value="PHOSPHOESTERASE YJCG-RELATED"/>
    <property type="match status" value="1"/>
</dbReference>
<dbReference type="SUPFAM" id="SSF55144">
    <property type="entry name" value="LigT-like"/>
    <property type="match status" value="1"/>
</dbReference>
<dbReference type="PANTHER" id="PTHR40037:SF1">
    <property type="entry name" value="PHOSPHOESTERASE SAOUHSC_00951-RELATED"/>
    <property type="match status" value="1"/>
</dbReference>
<protein>
    <submittedName>
        <fullName evidence="1">2'-5' RNA ligase family protein</fullName>
    </submittedName>
</protein>
<accession>A0ABW8J0Y0</accession>